<dbReference type="InterPro" id="IPR013425">
    <property type="entry name" value="Autotrns_rpt"/>
</dbReference>
<sequence length="157" mass="16521">MSATARTDVELDGDNSRFVGQFNIDTGSAAQRQRAEKTWVMLPLSNNGLLTISTERSWAMTHSISGSGDVTKLGTGILTLNNDSAAYQGTTDIVGGEIAFGSDSAINMASQHINIHNSGVMSGNVTTAGDMNVMPGGHCVSLKPLSAATWRMAARFK</sequence>
<dbReference type="Proteomes" id="UP000254405">
    <property type="component" value="Unassembled WGS sequence"/>
</dbReference>
<dbReference type="SUPFAM" id="SSF51126">
    <property type="entry name" value="Pectin lyase-like"/>
    <property type="match status" value="1"/>
</dbReference>
<dbReference type="PANTHER" id="PTHR35037:SF3">
    <property type="entry name" value="C-TERMINAL REGION OF AIDA-LIKE PROTEIN"/>
    <property type="match status" value="1"/>
</dbReference>
<reference evidence="2 3" key="1">
    <citation type="submission" date="2018-06" db="EMBL/GenBank/DDBJ databases">
        <authorList>
            <consortium name="Pathogen Informatics"/>
            <person name="Doyle S."/>
        </authorList>
    </citation>
    <scope>NUCLEOTIDE SEQUENCE [LARGE SCALE GENOMIC DNA]</scope>
    <source>
        <strain evidence="2 3">NCTC8985</strain>
    </source>
</reference>
<dbReference type="InterPro" id="IPR051551">
    <property type="entry name" value="Autotransporter_adhesion"/>
</dbReference>
<keyword evidence="1" id="KW-0732">Signal</keyword>
<dbReference type="InterPro" id="IPR011050">
    <property type="entry name" value="Pectin_lyase_fold/virulence"/>
</dbReference>
<gene>
    <name evidence="2" type="primary">ydeK</name>
    <name evidence="2" type="ORF">NCTC8985_01215</name>
</gene>
<dbReference type="NCBIfam" id="TIGR02601">
    <property type="entry name" value="autotrns_rpt"/>
    <property type="match status" value="1"/>
</dbReference>
<dbReference type="AlphaFoldDB" id="A0A376TGX4"/>
<name>A0A376TGX4_ECOLX</name>
<proteinExistence type="predicted"/>
<keyword evidence="2" id="KW-0449">Lipoprotein</keyword>
<dbReference type="EMBL" id="UGCO01000001">
    <property type="protein sequence ID" value="STI75971.1"/>
    <property type="molecule type" value="Genomic_DNA"/>
</dbReference>
<evidence type="ECO:0000313" key="2">
    <source>
        <dbReference type="EMBL" id="STI75971.1"/>
    </source>
</evidence>
<accession>A0A376TGX4</accession>
<evidence type="ECO:0000313" key="3">
    <source>
        <dbReference type="Proteomes" id="UP000254405"/>
    </source>
</evidence>
<dbReference type="PANTHER" id="PTHR35037">
    <property type="entry name" value="C-TERMINAL REGION OF AIDA-LIKE PROTEIN"/>
    <property type="match status" value="1"/>
</dbReference>
<protein>
    <submittedName>
        <fullName evidence="2">Lipoprotein</fullName>
    </submittedName>
</protein>
<evidence type="ECO:0000256" key="1">
    <source>
        <dbReference type="ARBA" id="ARBA00022729"/>
    </source>
</evidence>
<organism evidence="2 3">
    <name type="scientific">Escherichia coli</name>
    <dbReference type="NCBI Taxonomy" id="562"/>
    <lineage>
        <taxon>Bacteria</taxon>
        <taxon>Pseudomonadati</taxon>
        <taxon>Pseudomonadota</taxon>
        <taxon>Gammaproteobacteria</taxon>
        <taxon>Enterobacterales</taxon>
        <taxon>Enterobacteriaceae</taxon>
        <taxon>Escherichia</taxon>
    </lineage>
</organism>